<accession>A0A382MGU7</accession>
<dbReference type="Pfam" id="PF07690">
    <property type="entry name" value="MFS_1"/>
    <property type="match status" value="1"/>
</dbReference>
<protein>
    <recommendedName>
        <fullName evidence="2">Major facilitator superfamily (MFS) profile domain-containing protein</fullName>
    </recommendedName>
</protein>
<feature type="transmembrane region" description="Helical" evidence="1">
    <location>
        <begin position="29"/>
        <end position="52"/>
    </location>
</feature>
<feature type="non-terminal residue" evidence="3">
    <location>
        <position position="284"/>
    </location>
</feature>
<keyword evidence="1" id="KW-0472">Membrane</keyword>
<dbReference type="SUPFAM" id="SSF103473">
    <property type="entry name" value="MFS general substrate transporter"/>
    <property type="match status" value="1"/>
</dbReference>
<dbReference type="GO" id="GO:0022857">
    <property type="term" value="F:transmembrane transporter activity"/>
    <property type="evidence" value="ECO:0007669"/>
    <property type="project" value="InterPro"/>
</dbReference>
<feature type="transmembrane region" description="Helical" evidence="1">
    <location>
        <begin position="72"/>
        <end position="90"/>
    </location>
</feature>
<dbReference type="InterPro" id="IPR036259">
    <property type="entry name" value="MFS_trans_sf"/>
</dbReference>
<evidence type="ECO:0000259" key="2">
    <source>
        <dbReference type="PROSITE" id="PS50850"/>
    </source>
</evidence>
<reference evidence="3" key="1">
    <citation type="submission" date="2018-05" db="EMBL/GenBank/DDBJ databases">
        <authorList>
            <person name="Lanie J.A."/>
            <person name="Ng W.-L."/>
            <person name="Kazmierczak K.M."/>
            <person name="Andrzejewski T.M."/>
            <person name="Davidsen T.M."/>
            <person name="Wayne K.J."/>
            <person name="Tettelin H."/>
            <person name="Glass J.I."/>
            <person name="Rusch D."/>
            <person name="Podicherti R."/>
            <person name="Tsui H.-C.T."/>
            <person name="Winkler M.E."/>
        </authorList>
    </citation>
    <scope>NUCLEOTIDE SEQUENCE</scope>
</reference>
<keyword evidence="1" id="KW-0812">Transmembrane</keyword>
<dbReference type="AlphaFoldDB" id="A0A382MGU7"/>
<dbReference type="InterPro" id="IPR011701">
    <property type="entry name" value="MFS"/>
</dbReference>
<name>A0A382MGU7_9ZZZZ</name>
<dbReference type="PANTHER" id="PTHR23524:SF1">
    <property type="entry name" value="MRH DOMAIN-CONTAINING PROTEIN-RELATED"/>
    <property type="match status" value="1"/>
</dbReference>
<dbReference type="Gene3D" id="1.20.1250.20">
    <property type="entry name" value="MFS general substrate transporter like domains"/>
    <property type="match status" value="1"/>
</dbReference>
<sequence>MENMRNENPRVEKLGPIDLGPGVTTANGWAFLLTMFFVGILAPFINFAQPYILTEHLEIPINEQGAVSGNLAFWSEVVMILLAGVMGAWSDTMGRRLVFALGLAGVALSYVLYPFATSYEELLSYRLIYAVGMAAIGAMTIAIMAEYPANQSRGKLSASVGILSTLGVMFVVAVLAPLPTRFVIGGATAIEAGRYTYWITAGIAITGMLFTWFGLSKLKTARNTALSLMQRLRIGFTAARNNPRIALSYGAAFIGRTDLVVVVIFLSLWITHVSLEQGMTSEEA</sequence>
<keyword evidence="1" id="KW-1133">Transmembrane helix</keyword>
<dbReference type="InterPro" id="IPR020846">
    <property type="entry name" value="MFS_dom"/>
</dbReference>
<evidence type="ECO:0000256" key="1">
    <source>
        <dbReference type="SAM" id="Phobius"/>
    </source>
</evidence>
<feature type="transmembrane region" description="Helical" evidence="1">
    <location>
        <begin position="97"/>
        <end position="116"/>
    </location>
</feature>
<feature type="transmembrane region" description="Helical" evidence="1">
    <location>
        <begin position="156"/>
        <end position="175"/>
    </location>
</feature>
<proteinExistence type="predicted"/>
<organism evidence="3">
    <name type="scientific">marine metagenome</name>
    <dbReference type="NCBI Taxonomy" id="408172"/>
    <lineage>
        <taxon>unclassified sequences</taxon>
        <taxon>metagenomes</taxon>
        <taxon>ecological metagenomes</taxon>
    </lineage>
</organism>
<dbReference type="PANTHER" id="PTHR23524">
    <property type="entry name" value="TRANSPORTER, PUTATIVE (AFU_ORTHOLOGUE AFUA_8G04850)-RELATED"/>
    <property type="match status" value="1"/>
</dbReference>
<dbReference type="EMBL" id="UINC01093624">
    <property type="protein sequence ID" value="SVC48194.1"/>
    <property type="molecule type" value="Genomic_DNA"/>
</dbReference>
<gene>
    <name evidence="3" type="ORF">METZ01_LOCUS301048</name>
</gene>
<feature type="transmembrane region" description="Helical" evidence="1">
    <location>
        <begin position="122"/>
        <end position="144"/>
    </location>
</feature>
<dbReference type="PROSITE" id="PS50850">
    <property type="entry name" value="MFS"/>
    <property type="match status" value="1"/>
</dbReference>
<evidence type="ECO:0000313" key="3">
    <source>
        <dbReference type="EMBL" id="SVC48194.1"/>
    </source>
</evidence>
<feature type="transmembrane region" description="Helical" evidence="1">
    <location>
        <begin position="195"/>
        <end position="215"/>
    </location>
</feature>
<feature type="transmembrane region" description="Helical" evidence="1">
    <location>
        <begin position="246"/>
        <end position="270"/>
    </location>
</feature>
<feature type="domain" description="Major facilitator superfamily (MFS) profile" evidence="2">
    <location>
        <begin position="23"/>
        <end position="284"/>
    </location>
</feature>